<feature type="region of interest" description="Disordered" evidence="1">
    <location>
        <begin position="163"/>
        <end position="247"/>
    </location>
</feature>
<dbReference type="RefSeq" id="WP_139838624.1">
    <property type="nucleotide sequence ID" value="NZ_FWFQ01000015.1"/>
</dbReference>
<dbReference type="AlphaFoldDB" id="A0A1Y5SRF9"/>
<sequence length="247" mass="26538">MAKLKLSDAAETMRQIYCDPAAAEVEVSLDIRGVQVYFLKNGTLVIPGTNEFSDWFEFNFDVFGTEGHGFEVAQGDSGAVWHAGFLEHAQTVFSFAKPLKPKFIIGHSLGAASAQIVGSSLRIPTIAFASPRTNRGEKRFSGAGWVLNICRVDDTVCQVPPPLHGLPARGQRALADAERGQPGAGSPHPRIHRLHGAGAQRQAHRTPVAALTPLRPPCDTPPKARNARPPTPRQQAAGIRPAARPLP</sequence>
<protein>
    <recommendedName>
        <fullName evidence="4">Alpha/beta hydrolase family protein</fullName>
    </recommendedName>
</protein>
<dbReference type="EMBL" id="FWFQ01000015">
    <property type="protein sequence ID" value="SLN45302.1"/>
    <property type="molecule type" value="Genomic_DNA"/>
</dbReference>
<evidence type="ECO:0008006" key="4">
    <source>
        <dbReference type="Google" id="ProtNLM"/>
    </source>
</evidence>
<accession>A0A1Y5SRF9</accession>
<dbReference type="OrthoDB" id="7857012at2"/>
<dbReference type="Gene3D" id="3.40.50.1820">
    <property type="entry name" value="alpha/beta hydrolase"/>
    <property type="match status" value="1"/>
</dbReference>
<proteinExistence type="predicted"/>
<dbReference type="InterPro" id="IPR029058">
    <property type="entry name" value="AB_hydrolase_fold"/>
</dbReference>
<evidence type="ECO:0000256" key="1">
    <source>
        <dbReference type="SAM" id="MobiDB-lite"/>
    </source>
</evidence>
<organism evidence="2 3">
    <name type="scientific">Pseudoruegeria aquimaris</name>
    <dbReference type="NCBI Taxonomy" id="393663"/>
    <lineage>
        <taxon>Bacteria</taxon>
        <taxon>Pseudomonadati</taxon>
        <taxon>Pseudomonadota</taxon>
        <taxon>Alphaproteobacteria</taxon>
        <taxon>Rhodobacterales</taxon>
        <taxon>Roseobacteraceae</taxon>
        <taxon>Pseudoruegeria</taxon>
    </lineage>
</organism>
<gene>
    <name evidence="2" type="ORF">PSA7680_02314</name>
</gene>
<dbReference type="Proteomes" id="UP000193409">
    <property type="component" value="Unassembled WGS sequence"/>
</dbReference>
<evidence type="ECO:0000313" key="2">
    <source>
        <dbReference type="EMBL" id="SLN45302.1"/>
    </source>
</evidence>
<evidence type="ECO:0000313" key="3">
    <source>
        <dbReference type="Proteomes" id="UP000193409"/>
    </source>
</evidence>
<dbReference type="SUPFAM" id="SSF53474">
    <property type="entry name" value="alpha/beta-Hydrolases"/>
    <property type="match status" value="1"/>
</dbReference>
<keyword evidence="3" id="KW-1185">Reference proteome</keyword>
<name>A0A1Y5SRF9_9RHOB</name>
<reference evidence="2 3" key="1">
    <citation type="submission" date="2017-03" db="EMBL/GenBank/DDBJ databases">
        <authorList>
            <person name="Afonso C.L."/>
            <person name="Miller P.J."/>
            <person name="Scott M.A."/>
            <person name="Spackman E."/>
            <person name="Goraichik I."/>
            <person name="Dimitrov K.M."/>
            <person name="Suarez D.L."/>
            <person name="Swayne D.E."/>
        </authorList>
    </citation>
    <scope>NUCLEOTIDE SEQUENCE [LARGE SCALE GENOMIC DNA]</scope>
    <source>
        <strain evidence="2 3">CECT 7680</strain>
    </source>
</reference>